<keyword evidence="2" id="KW-1185">Reference proteome</keyword>
<protein>
    <recommendedName>
        <fullName evidence="3">MarR family transcriptional regulator</fullName>
    </recommendedName>
</protein>
<evidence type="ECO:0000313" key="1">
    <source>
        <dbReference type="EMBL" id="KXA91525.1"/>
    </source>
</evidence>
<dbReference type="Gene3D" id="1.10.10.10">
    <property type="entry name" value="Winged helix-like DNA-binding domain superfamily/Winged helix DNA-binding domain"/>
    <property type="match status" value="1"/>
</dbReference>
<evidence type="ECO:0008006" key="3">
    <source>
        <dbReference type="Google" id="ProtNLM"/>
    </source>
</evidence>
<name>A0A133UBI0_9EURY</name>
<proteinExistence type="predicted"/>
<dbReference type="InterPro" id="IPR036388">
    <property type="entry name" value="WH-like_DNA-bd_sf"/>
</dbReference>
<organism evidence="1 2">
    <name type="scientific">candidate division MSBL1 archaeon SCGC-AAA259D18</name>
    <dbReference type="NCBI Taxonomy" id="1698262"/>
    <lineage>
        <taxon>Archaea</taxon>
        <taxon>Methanobacteriati</taxon>
        <taxon>Methanobacteriota</taxon>
        <taxon>candidate division MSBL1</taxon>
    </lineage>
</organism>
<comment type="caution">
    <text evidence="1">The sequence shown here is derived from an EMBL/GenBank/DDBJ whole genome shotgun (WGS) entry which is preliminary data.</text>
</comment>
<sequence>MDKGGLLSNDMKVACEIYRHNEDKKEPIWFAKLSEILENEMLRSAVSRSLDKLSDWGIVKREHGETEGGRAGRLLYIANEPKDTIKSVYEEFWKRRDPNDES</sequence>
<dbReference type="Proteomes" id="UP000070195">
    <property type="component" value="Unassembled WGS sequence"/>
</dbReference>
<dbReference type="InterPro" id="IPR036390">
    <property type="entry name" value="WH_DNA-bd_sf"/>
</dbReference>
<gene>
    <name evidence="1" type="ORF">AKJ63_01375</name>
</gene>
<dbReference type="AlphaFoldDB" id="A0A133UBI0"/>
<accession>A0A133UBI0</accession>
<dbReference type="EMBL" id="LHXM01000021">
    <property type="protein sequence ID" value="KXA91525.1"/>
    <property type="molecule type" value="Genomic_DNA"/>
</dbReference>
<reference evidence="1 2" key="1">
    <citation type="journal article" date="2016" name="Sci. Rep.">
        <title>Metabolic traits of an uncultured archaeal lineage -MSBL1- from brine pools of the Red Sea.</title>
        <authorList>
            <person name="Mwirichia R."/>
            <person name="Alam I."/>
            <person name="Rashid M."/>
            <person name="Vinu M."/>
            <person name="Ba-Alawi W."/>
            <person name="Anthony Kamau A."/>
            <person name="Kamanda Ngugi D."/>
            <person name="Goker M."/>
            <person name="Klenk H.P."/>
            <person name="Bajic V."/>
            <person name="Stingl U."/>
        </authorList>
    </citation>
    <scope>NUCLEOTIDE SEQUENCE [LARGE SCALE GENOMIC DNA]</scope>
    <source>
        <strain evidence="1">SCGC-AAA259D18</strain>
    </source>
</reference>
<evidence type="ECO:0000313" key="2">
    <source>
        <dbReference type="Proteomes" id="UP000070195"/>
    </source>
</evidence>
<dbReference type="SUPFAM" id="SSF46785">
    <property type="entry name" value="Winged helix' DNA-binding domain"/>
    <property type="match status" value="1"/>
</dbReference>